<keyword evidence="9" id="KW-0472">Membrane</keyword>
<dbReference type="EMBL" id="JASFZW010000013">
    <property type="protein sequence ID" value="KAK2075821.1"/>
    <property type="molecule type" value="Genomic_DNA"/>
</dbReference>
<keyword evidence="12" id="KW-1185">Reference proteome</keyword>
<dbReference type="InterPro" id="IPR016464">
    <property type="entry name" value="NADH_Ub_cplx-1_asu_su-2"/>
</dbReference>
<dbReference type="PANTHER" id="PTHR12878:SF0">
    <property type="entry name" value="NADH DEHYDROGENASE [UBIQUINONE] 1 ALPHA SUBCOMPLEX SUBUNIT 2"/>
    <property type="match status" value="1"/>
</dbReference>
<feature type="domain" description="Ribosomal protein/NADH dehydrogenase" evidence="10">
    <location>
        <begin position="3"/>
        <end position="75"/>
    </location>
</feature>
<keyword evidence="6" id="KW-0999">Mitochondrion inner membrane</keyword>
<reference evidence="11" key="1">
    <citation type="submission" date="2021-01" db="EMBL/GenBank/DDBJ databases">
        <authorList>
            <person name="Eckstrom K.M.E."/>
        </authorList>
    </citation>
    <scope>NUCLEOTIDE SEQUENCE</scope>
    <source>
        <strain evidence="11">UVCC 0001</strain>
    </source>
</reference>
<name>A0AAD9IE76_PROWI</name>
<dbReference type="Gene3D" id="3.40.30.10">
    <property type="entry name" value="Glutaredoxin"/>
    <property type="match status" value="1"/>
</dbReference>
<dbReference type="Pfam" id="PF05047">
    <property type="entry name" value="L51_S25_CI-B8"/>
    <property type="match status" value="1"/>
</dbReference>
<organism evidence="11 12">
    <name type="scientific">Prototheca wickerhamii</name>
    <dbReference type="NCBI Taxonomy" id="3111"/>
    <lineage>
        <taxon>Eukaryota</taxon>
        <taxon>Viridiplantae</taxon>
        <taxon>Chlorophyta</taxon>
        <taxon>core chlorophytes</taxon>
        <taxon>Trebouxiophyceae</taxon>
        <taxon>Chlorellales</taxon>
        <taxon>Chlorellaceae</taxon>
        <taxon>Prototheca</taxon>
    </lineage>
</organism>
<evidence type="ECO:0000313" key="11">
    <source>
        <dbReference type="EMBL" id="KAK2075821.1"/>
    </source>
</evidence>
<protein>
    <recommendedName>
        <fullName evidence="10">Ribosomal protein/NADH dehydrogenase domain-containing protein</fullName>
    </recommendedName>
</protein>
<evidence type="ECO:0000259" key="10">
    <source>
        <dbReference type="SMART" id="SM00916"/>
    </source>
</evidence>
<evidence type="ECO:0000256" key="5">
    <source>
        <dbReference type="ARBA" id="ARBA00022660"/>
    </source>
</evidence>
<sequence length="75" mass="8313">MSWKGQLSKNLQELRHNYKDLKSANPQFPILVREASGIEAKLVARYDKGVEKSVSVDGLSATEVGKKLQSLVKQA</sequence>
<evidence type="ECO:0000256" key="2">
    <source>
        <dbReference type="ARBA" id="ARBA00004443"/>
    </source>
</evidence>
<evidence type="ECO:0000256" key="8">
    <source>
        <dbReference type="ARBA" id="ARBA00023128"/>
    </source>
</evidence>
<gene>
    <name evidence="11" type="ORF">QBZ16_001562</name>
</gene>
<accession>A0AAD9IE76</accession>
<evidence type="ECO:0000313" key="12">
    <source>
        <dbReference type="Proteomes" id="UP001255856"/>
    </source>
</evidence>
<keyword evidence="4" id="KW-0813">Transport</keyword>
<keyword evidence="8" id="KW-0496">Mitochondrion</keyword>
<evidence type="ECO:0000256" key="4">
    <source>
        <dbReference type="ARBA" id="ARBA00022448"/>
    </source>
</evidence>
<comment type="subcellular location">
    <subcellularLocation>
        <location evidence="2">Mitochondrion inner membrane</location>
        <topology evidence="2">Peripheral membrane protein</topology>
        <orientation evidence="2">Matrix side</orientation>
    </subcellularLocation>
</comment>
<evidence type="ECO:0000256" key="1">
    <source>
        <dbReference type="ARBA" id="ARBA00003195"/>
    </source>
</evidence>
<dbReference type="SMART" id="SM00916">
    <property type="entry name" value="L51_S25_CI-B8"/>
    <property type="match status" value="1"/>
</dbReference>
<dbReference type="Proteomes" id="UP001255856">
    <property type="component" value="Unassembled WGS sequence"/>
</dbReference>
<evidence type="ECO:0000256" key="7">
    <source>
        <dbReference type="ARBA" id="ARBA00022982"/>
    </source>
</evidence>
<comment type="function">
    <text evidence="1">Accessory subunit of the mitochondrial membrane respiratory chain NADH dehydrogenase (Complex I), that is believed not to be involved in catalysis. Complex I functions in the transfer of electrons from NADH to the respiratory chain. The immediate electron acceptor for the enzyme is believed to be ubiquinone.</text>
</comment>
<keyword evidence="7" id="KW-0249">Electron transport</keyword>
<dbReference type="InterPro" id="IPR036249">
    <property type="entry name" value="Thioredoxin-like_sf"/>
</dbReference>
<proteinExistence type="inferred from homology"/>
<dbReference type="PANTHER" id="PTHR12878">
    <property type="entry name" value="NADH-UBIQUINONE OXIDOREDUCTASE B8 SUBUNIT"/>
    <property type="match status" value="1"/>
</dbReference>
<dbReference type="InterPro" id="IPR007741">
    <property type="entry name" value="Ribosomal_mL43/mS25/NADH_DH"/>
</dbReference>
<dbReference type="SUPFAM" id="SSF52833">
    <property type="entry name" value="Thioredoxin-like"/>
    <property type="match status" value="1"/>
</dbReference>
<evidence type="ECO:0000256" key="6">
    <source>
        <dbReference type="ARBA" id="ARBA00022792"/>
    </source>
</evidence>
<evidence type="ECO:0000256" key="3">
    <source>
        <dbReference type="ARBA" id="ARBA00008939"/>
    </source>
</evidence>
<dbReference type="GO" id="GO:0005743">
    <property type="term" value="C:mitochondrial inner membrane"/>
    <property type="evidence" value="ECO:0007669"/>
    <property type="project" value="UniProtKB-SubCell"/>
</dbReference>
<evidence type="ECO:0000256" key="9">
    <source>
        <dbReference type="ARBA" id="ARBA00023136"/>
    </source>
</evidence>
<comment type="similarity">
    <text evidence="3">Belongs to the complex I NDUFA2 subunit family.</text>
</comment>
<dbReference type="AlphaFoldDB" id="A0AAD9IE76"/>
<comment type="caution">
    <text evidence="11">The sequence shown here is derived from an EMBL/GenBank/DDBJ whole genome shotgun (WGS) entry which is preliminary data.</text>
</comment>
<keyword evidence="5" id="KW-0679">Respiratory chain</keyword>